<feature type="compositionally biased region" description="Low complexity" evidence="1">
    <location>
        <begin position="81"/>
        <end position="93"/>
    </location>
</feature>
<protein>
    <recommendedName>
        <fullName evidence="4">Biotrophy-associated secreted protein 2</fullName>
    </recommendedName>
</protein>
<feature type="compositionally biased region" description="Low complexity" evidence="1">
    <location>
        <begin position="257"/>
        <end position="272"/>
    </location>
</feature>
<dbReference type="EMBL" id="JBAHYK010000188">
    <property type="protein sequence ID" value="KAL0576929.1"/>
    <property type="molecule type" value="Genomic_DNA"/>
</dbReference>
<gene>
    <name evidence="2" type="ORF">V5O48_005036</name>
</gene>
<feature type="region of interest" description="Disordered" evidence="1">
    <location>
        <begin position="247"/>
        <end position="283"/>
    </location>
</feature>
<feature type="region of interest" description="Disordered" evidence="1">
    <location>
        <begin position="163"/>
        <end position="195"/>
    </location>
</feature>
<keyword evidence="3" id="KW-1185">Reference proteome</keyword>
<evidence type="ECO:0000313" key="3">
    <source>
        <dbReference type="Proteomes" id="UP001465976"/>
    </source>
</evidence>
<feature type="compositionally biased region" description="Gly residues" evidence="1">
    <location>
        <begin position="94"/>
        <end position="107"/>
    </location>
</feature>
<evidence type="ECO:0008006" key="4">
    <source>
        <dbReference type="Google" id="ProtNLM"/>
    </source>
</evidence>
<name>A0ABR3FNS4_9AGAR</name>
<accession>A0ABR3FNS4</accession>
<reference evidence="2 3" key="1">
    <citation type="submission" date="2024-02" db="EMBL/GenBank/DDBJ databases">
        <title>A draft genome for the cacao thread blight pathogen Marasmius crinis-equi.</title>
        <authorList>
            <person name="Cohen S.P."/>
            <person name="Baruah I.K."/>
            <person name="Amoako-Attah I."/>
            <person name="Bukari Y."/>
            <person name="Meinhardt L.W."/>
            <person name="Bailey B.A."/>
        </authorList>
    </citation>
    <scope>NUCLEOTIDE SEQUENCE [LARGE SCALE GENOMIC DNA]</scope>
    <source>
        <strain evidence="2 3">GH-76</strain>
    </source>
</reference>
<feature type="region of interest" description="Disordered" evidence="1">
    <location>
        <begin position="54"/>
        <end position="108"/>
    </location>
</feature>
<organism evidence="2 3">
    <name type="scientific">Marasmius crinis-equi</name>
    <dbReference type="NCBI Taxonomy" id="585013"/>
    <lineage>
        <taxon>Eukaryota</taxon>
        <taxon>Fungi</taxon>
        <taxon>Dikarya</taxon>
        <taxon>Basidiomycota</taxon>
        <taxon>Agaricomycotina</taxon>
        <taxon>Agaricomycetes</taxon>
        <taxon>Agaricomycetidae</taxon>
        <taxon>Agaricales</taxon>
        <taxon>Marasmiineae</taxon>
        <taxon>Marasmiaceae</taxon>
        <taxon>Marasmius</taxon>
    </lineage>
</organism>
<proteinExistence type="predicted"/>
<feature type="compositionally biased region" description="Gly residues" evidence="1">
    <location>
        <begin position="273"/>
        <end position="283"/>
    </location>
</feature>
<feature type="non-terminal residue" evidence="2">
    <location>
        <position position="1"/>
    </location>
</feature>
<comment type="caution">
    <text evidence="2">The sequence shown here is derived from an EMBL/GenBank/DDBJ whole genome shotgun (WGS) entry which is preliminary data.</text>
</comment>
<evidence type="ECO:0000256" key="1">
    <source>
        <dbReference type="SAM" id="MobiDB-lite"/>
    </source>
</evidence>
<evidence type="ECO:0000313" key="2">
    <source>
        <dbReference type="EMBL" id="KAL0576929.1"/>
    </source>
</evidence>
<feature type="compositionally biased region" description="Low complexity" evidence="1">
    <location>
        <begin position="166"/>
        <end position="189"/>
    </location>
</feature>
<dbReference type="Proteomes" id="UP001465976">
    <property type="component" value="Unassembled WGS sequence"/>
</dbReference>
<sequence length="346" mass="33118">VSGAIVRRQGTGTQFITGPCGSDADCASGCCAFNTGKCAGAIVALERDGGCGHGNASPNDDAARKLRGQPPRDPNDPFIPPGANNGGNQNNNGGATGGSGSGSGSGKPAGTQFITGPCANDGECASGCCGFNSGKCAGPIVAQERDGGCGFGNATPNDDAARKLRGQAPAQASSSSTSGSANTNTNAGANNGGSGKPAGTQFITGPCANDGECASGCCGFNSGKCAGPIIAQERDGGCGFGNSSPNDDAARKLRGQAPASTSSTSSTPATGNNNGGSGSGSGSGKLAGTQFITGQCASDGECASGCCGFNSGKCAGPIVAQERDGGCGFGNGTPNDDAARKLRGQA</sequence>